<evidence type="ECO:0008006" key="3">
    <source>
        <dbReference type="Google" id="ProtNLM"/>
    </source>
</evidence>
<evidence type="ECO:0000313" key="2">
    <source>
        <dbReference type="Proteomes" id="UP001500298"/>
    </source>
</evidence>
<accession>A0ABP9DDC8</accession>
<dbReference type="InterPro" id="IPR011990">
    <property type="entry name" value="TPR-like_helical_dom_sf"/>
</dbReference>
<keyword evidence="2" id="KW-1185">Reference proteome</keyword>
<protein>
    <recommendedName>
        <fullName evidence="3">Tetratricopeptide repeat-containing protein</fullName>
    </recommendedName>
</protein>
<sequence length="163" mass="18653">MTITLKLNEYTLELLPDIRRFLPDPPALKHFIQSTYQINGAPPKVLIRGKDISIILPNAFFLNINNPLYEKADTLYELGHLEEAKAACLQLTKECPPIAEYHYLHSRVLHQMHETEAAIKACKQALQWAPDYQEAIELIGKIYAHEKTDIETAMIFINHNCNG</sequence>
<dbReference type="Pfam" id="PF13181">
    <property type="entry name" value="TPR_8"/>
    <property type="match status" value="2"/>
</dbReference>
<comment type="caution">
    <text evidence="1">The sequence shown here is derived from an EMBL/GenBank/DDBJ whole genome shotgun (WGS) entry which is preliminary data.</text>
</comment>
<evidence type="ECO:0000313" key="1">
    <source>
        <dbReference type="EMBL" id="GAA4836635.1"/>
    </source>
</evidence>
<dbReference type="Proteomes" id="UP001500298">
    <property type="component" value="Unassembled WGS sequence"/>
</dbReference>
<reference evidence="2" key="1">
    <citation type="journal article" date="2019" name="Int. J. Syst. Evol. Microbiol.">
        <title>The Global Catalogue of Microorganisms (GCM) 10K type strain sequencing project: providing services to taxonomists for standard genome sequencing and annotation.</title>
        <authorList>
            <consortium name="The Broad Institute Genomics Platform"/>
            <consortium name="The Broad Institute Genome Sequencing Center for Infectious Disease"/>
            <person name="Wu L."/>
            <person name="Ma J."/>
        </authorList>
    </citation>
    <scope>NUCLEOTIDE SEQUENCE [LARGE SCALE GENOMIC DNA]</scope>
    <source>
        <strain evidence="2">JCM 18326</strain>
    </source>
</reference>
<name>A0ABP9DDC8_9BACT</name>
<dbReference type="InterPro" id="IPR019734">
    <property type="entry name" value="TPR_rpt"/>
</dbReference>
<gene>
    <name evidence="1" type="ORF">GCM10023331_22310</name>
</gene>
<dbReference type="SUPFAM" id="SSF48452">
    <property type="entry name" value="TPR-like"/>
    <property type="match status" value="1"/>
</dbReference>
<dbReference type="RefSeq" id="WP_345371791.1">
    <property type="nucleotide sequence ID" value="NZ_BAABJX010000033.1"/>
</dbReference>
<dbReference type="EMBL" id="BAABJX010000033">
    <property type="protein sequence ID" value="GAA4836635.1"/>
    <property type="molecule type" value="Genomic_DNA"/>
</dbReference>
<dbReference type="Gene3D" id="1.25.40.10">
    <property type="entry name" value="Tetratricopeptide repeat domain"/>
    <property type="match status" value="1"/>
</dbReference>
<proteinExistence type="predicted"/>
<organism evidence="1 2">
    <name type="scientific">Algivirga pacifica</name>
    <dbReference type="NCBI Taxonomy" id="1162670"/>
    <lineage>
        <taxon>Bacteria</taxon>
        <taxon>Pseudomonadati</taxon>
        <taxon>Bacteroidota</taxon>
        <taxon>Cytophagia</taxon>
        <taxon>Cytophagales</taxon>
        <taxon>Flammeovirgaceae</taxon>
        <taxon>Algivirga</taxon>
    </lineage>
</organism>